<feature type="compositionally biased region" description="Pro residues" evidence="4">
    <location>
        <begin position="124"/>
        <end position="135"/>
    </location>
</feature>
<feature type="region of interest" description="Disordered" evidence="4">
    <location>
        <begin position="124"/>
        <end position="179"/>
    </location>
</feature>
<evidence type="ECO:0000313" key="6">
    <source>
        <dbReference type="Proteomes" id="UP001212997"/>
    </source>
</evidence>
<feature type="compositionally biased region" description="Low complexity" evidence="4">
    <location>
        <begin position="582"/>
        <end position="600"/>
    </location>
</feature>
<dbReference type="InterPro" id="IPR036388">
    <property type="entry name" value="WH-like_DNA-bd_sf"/>
</dbReference>
<evidence type="ECO:0008006" key="7">
    <source>
        <dbReference type="Google" id="ProtNLM"/>
    </source>
</evidence>
<dbReference type="AlphaFoldDB" id="A0AAD5V0M0"/>
<proteinExistence type="predicted"/>
<comment type="caution">
    <text evidence="5">The sequence shown here is derived from an EMBL/GenBank/DDBJ whole genome shotgun (WGS) entry which is preliminary data.</text>
</comment>
<feature type="compositionally biased region" description="Pro residues" evidence="4">
    <location>
        <begin position="843"/>
        <end position="853"/>
    </location>
</feature>
<dbReference type="GO" id="GO:0032259">
    <property type="term" value="P:methylation"/>
    <property type="evidence" value="ECO:0007669"/>
    <property type="project" value="UniProtKB-KW"/>
</dbReference>
<feature type="compositionally biased region" description="Polar residues" evidence="4">
    <location>
        <begin position="507"/>
        <end position="524"/>
    </location>
</feature>
<dbReference type="SUPFAM" id="SSF53335">
    <property type="entry name" value="S-adenosyl-L-methionine-dependent methyltransferases"/>
    <property type="match status" value="1"/>
</dbReference>
<accession>A0AAD5V0M0</accession>
<dbReference type="InterPro" id="IPR029063">
    <property type="entry name" value="SAM-dependent_MTases_sf"/>
</dbReference>
<feature type="compositionally biased region" description="Low complexity" evidence="4">
    <location>
        <begin position="618"/>
        <end position="630"/>
    </location>
</feature>
<dbReference type="Proteomes" id="UP001212997">
    <property type="component" value="Unassembled WGS sequence"/>
</dbReference>
<dbReference type="EMBL" id="JANAWD010000318">
    <property type="protein sequence ID" value="KAJ3481496.1"/>
    <property type="molecule type" value="Genomic_DNA"/>
</dbReference>
<feature type="region of interest" description="Disordered" evidence="4">
    <location>
        <begin position="452"/>
        <end position="475"/>
    </location>
</feature>
<feature type="compositionally biased region" description="Low complexity" evidence="4">
    <location>
        <begin position="45"/>
        <end position="65"/>
    </location>
</feature>
<feature type="compositionally biased region" description="Polar residues" evidence="4">
    <location>
        <begin position="414"/>
        <end position="431"/>
    </location>
</feature>
<dbReference type="SUPFAM" id="SSF46785">
    <property type="entry name" value="Winged helix' DNA-binding domain"/>
    <property type="match status" value="1"/>
</dbReference>
<feature type="compositionally biased region" description="Low complexity" evidence="4">
    <location>
        <begin position="459"/>
        <end position="472"/>
    </location>
</feature>
<reference evidence="5" key="1">
    <citation type="submission" date="2022-07" db="EMBL/GenBank/DDBJ databases">
        <title>Genome Sequence of Physisporinus lineatus.</title>
        <authorList>
            <person name="Buettner E."/>
        </authorList>
    </citation>
    <scope>NUCLEOTIDE SEQUENCE</scope>
    <source>
        <strain evidence="5">VT162</strain>
    </source>
</reference>
<feature type="compositionally biased region" description="Low complexity" evidence="4">
    <location>
        <begin position="554"/>
        <end position="565"/>
    </location>
</feature>
<feature type="compositionally biased region" description="Polar residues" evidence="4">
    <location>
        <begin position="1161"/>
        <end position="1185"/>
    </location>
</feature>
<organism evidence="5 6">
    <name type="scientific">Meripilus lineatus</name>
    <dbReference type="NCBI Taxonomy" id="2056292"/>
    <lineage>
        <taxon>Eukaryota</taxon>
        <taxon>Fungi</taxon>
        <taxon>Dikarya</taxon>
        <taxon>Basidiomycota</taxon>
        <taxon>Agaricomycotina</taxon>
        <taxon>Agaricomycetes</taxon>
        <taxon>Polyporales</taxon>
        <taxon>Meripilaceae</taxon>
        <taxon>Meripilus</taxon>
    </lineage>
</organism>
<dbReference type="InterPro" id="IPR036390">
    <property type="entry name" value="WH_DNA-bd_sf"/>
</dbReference>
<evidence type="ECO:0000256" key="3">
    <source>
        <dbReference type="ARBA" id="ARBA00022691"/>
    </source>
</evidence>
<evidence type="ECO:0000256" key="4">
    <source>
        <dbReference type="SAM" id="MobiDB-lite"/>
    </source>
</evidence>
<dbReference type="PANTHER" id="PTHR43712">
    <property type="entry name" value="PUTATIVE (AFU_ORTHOLOGUE AFUA_4G14580)-RELATED"/>
    <property type="match status" value="1"/>
</dbReference>
<feature type="compositionally biased region" description="Basic and acidic residues" evidence="4">
    <location>
        <begin position="149"/>
        <end position="179"/>
    </location>
</feature>
<gene>
    <name evidence="5" type="ORF">NLI96_g7622</name>
</gene>
<feature type="compositionally biased region" description="Pro residues" evidence="4">
    <location>
        <begin position="30"/>
        <end position="44"/>
    </location>
</feature>
<feature type="compositionally biased region" description="Polar residues" evidence="4">
    <location>
        <begin position="631"/>
        <end position="641"/>
    </location>
</feature>
<feature type="region of interest" description="Disordered" evidence="4">
    <location>
        <begin position="786"/>
        <end position="854"/>
    </location>
</feature>
<dbReference type="Gene3D" id="1.10.10.10">
    <property type="entry name" value="Winged helix-like DNA-binding domain superfamily/Winged helix DNA-binding domain"/>
    <property type="match status" value="1"/>
</dbReference>
<dbReference type="GO" id="GO:0008168">
    <property type="term" value="F:methyltransferase activity"/>
    <property type="evidence" value="ECO:0007669"/>
    <property type="project" value="UniProtKB-KW"/>
</dbReference>
<feature type="region of interest" description="Disordered" evidence="4">
    <location>
        <begin position="507"/>
        <end position="696"/>
    </location>
</feature>
<feature type="region of interest" description="Disordered" evidence="4">
    <location>
        <begin position="28"/>
        <end position="78"/>
    </location>
</feature>
<keyword evidence="3" id="KW-0949">S-adenosyl-L-methionine</keyword>
<keyword evidence="6" id="KW-1185">Reference proteome</keyword>
<dbReference type="PANTHER" id="PTHR43712:SF2">
    <property type="entry name" value="O-METHYLTRANSFERASE CICE"/>
    <property type="match status" value="1"/>
</dbReference>
<name>A0AAD5V0M0_9APHY</name>
<keyword evidence="1" id="KW-0489">Methyltransferase</keyword>
<protein>
    <recommendedName>
        <fullName evidence="7">O-methyltransferase domain-containing protein</fullName>
    </recommendedName>
</protein>
<evidence type="ECO:0000256" key="2">
    <source>
        <dbReference type="ARBA" id="ARBA00022679"/>
    </source>
</evidence>
<sequence>MTFSTLRELHALIGTAINDIERVYLQASPPSFPPLYPQSPPSPLSPRSRSPSPRSSPSHYSPISDYSEDDAADGDVSALPTPVSVTFAISASPKKKRQPRSRAYTLPHLNGTGDVPLVWTPPKPILRMPPEPPLDFPDLETPYFPSLSNKKDDQASTDKARSVKERAEQRTRDRQAKSEDLTTTNIDVISAVNKIVAACGQLSASVQKPFLTLCDAAMGYHLPSCLRFIEEAHIVEILRDAGPDGLHVKDIAERVTDFTSKSVPPGSKPKVLDPARLSHILRLLATHHITREVRPDVFTNNRVSSFMDTGKRVEDLFKAPDAKYEGTNGVSAFVGLCTDECFKASAYLTDAYLPSRMPTVSVSPQVSTPPSCSPTLSPTHSPITFSSNSPSDAIDGPTTPKQGQSLRRGLDACNQRTPTSTPSLAFVSSSGVHGQGLTHQLSLSTLANTPPFTPSLLNTNTPTSSPASTKSPGLLKRMSSKTLLGPAFSLSSFKDASSKMGKKASISSFASSDGKGSNHSNDLNGMNGVMPGTPVQVFGPALGRSPLLSSSPVASRRPSLASLRSPPSPTLALPPPVPPLPSLSKLGHYGGSSSSLDLSSNMAPAVSRSGGTPHRMSSRSSLLSGSGISSVPASPINSPTARLNHHRQTSSLSPIPDASSPLKPGTTRKSPPPLSSPSSPIDNPPPPPQTRITPAHPMHAPFNLAFQTEKPYFEWLEGEDNAARFKRFGKAMTGTSGWEGGAVVDYVGGGIGSTSMLLAKTYKHLRRGKKDALSCWKMVRRHFKATISSPPQPPLPDPKPRSLNSSSDGTHGSGVLGPDSPEPCTGTPKDRASMNQSSYVFPTSPPQSPPPALTSPSVASVFLLRVITHDWPDAFVTRILLHLRQAAGPDTKLVLADYVLPLACVDEELSPGSGDGQVGETLPGHVKSLAPEGSPLLPNFGKANANAYWLDLTMRVMFNAQERTLRELTALTLTAGWKVVRVTRAEGTLFGHIIAVPVEIPSDSLRLLEPNSIEGEGSCITGEGLGENGQQSELYSPPMGDTFFSRVDLPSEDAIIRSSMRNPANRSRKKSSGFVLGLSGLGFGRKKRDRAHTITASPSAPLPTYSALDGTPVVASDVPPAVPPKDYRPMNLTSLDLPPSPTTRREPKKPWKTLVRMLSKPQLNTSVATQEGDNDSSSFGTGRLR</sequence>
<feature type="region of interest" description="Disordered" evidence="4">
    <location>
        <begin position="90"/>
        <end position="112"/>
    </location>
</feature>
<feature type="region of interest" description="Disordered" evidence="4">
    <location>
        <begin position="412"/>
        <end position="431"/>
    </location>
</feature>
<evidence type="ECO:0000256" key="1">
    <source>
        <dbReference type="ARBA" id="ARBA00022603"/>
    </source>
</evidence>
<feature type="region of interest" description="Disordered" evidence="4">
    <location>
        <begin position="1116"/>
        <end position="1185"/>
    </location>
</feature>
<evidence type="ECO:0000313" key="5">
    <source>
        <dbReference type="EMBL" id="KAJ3481496.1"/>
    </source>
</evidence>
<feature type="compositionally biased region" description="Pro residues" evidence="4">
    <location>
        <begin position="566"/>
        <end position="581"/>
    </location>
</feature>
<dbReference type="Gene3D" id="3.40.50.150">
    <property type="entry name" value="Vaccinia Virus protein VP39"/>
    <property type="match status" value="2"/>
</dbReference>
<feature type="region of interest" description="Disordered" evidence="4">
    <location>
        <begin position="359"/>
        <end position="407"/>
    </location>
</feature>
<feature type="compositionally biased region" description="Low complexity" evidence="4">
    <location>
        <begin position="359"/>
        <end position="382"/>
    </location>
</feature>
<keyword evidence="2" id="KW-0808">Transferase</keyword>